<dbReference type="Proteomes" id="UP000019254">
    <property type="component" value="Unassembled WGS sequence"/>
</dbReference>
<sequence length="1238" mass="128323">MKSKQTNYQNVLSTKKMKQTAKALLVATVVASQVFTVLPTNIFAAEASGVTETTNVPSAESVASEIPPVSVPLALDEGTTENREVANTFEEFKRYAESGTVNVIELGSDFQFTSDVTVNSNMRIEGQGHKLSLAGKRMIMKSTSIIDIQDVELTSTAIAMFQAASGAAPTLNIINNVKVNGFIMGGAGKLAMSIDGANNSFISPANEAIEVDELEIKDGARIDTLQAKNTAINIRAKGAASIGANSYIDMSSDTGYAFDALSSALVIGKNAVIKSKSKFGTLRAATLVVGNGADLDLASGDRGYGIYVAGNITIGDDVKLKATGAGTAVYSVGTGSTINIGKNAAIDITSDSGYGIYSNNTIAFSDNTSFNLKTKLSAIYAVGGGGVQFGKDSNIDITSTGGFGIWTNGGIKFSDNTSFKLKTQSSAIYAIGTGGVQFGKDSNIDIASDGGYGIYNGGNVTFSDRTSLKLRTALTGIYVSGSGGVQFGSISNKQKTEEDKVKIDIEATSEYGILSYGPVVFGDDSDVMIKSVNSAIYGVGAARVNFGAYTDAKLLSSVGRGVWSGGTIIGDNANISIDSANAGIDNNNANGEGLSTGNNVLLKINTSGNYNGILTQQNINFGEANTVDITSLSGNAIRTTVGSVVKVSPNSSVTLRAQNGLFQDGGAAAAFNVGTGSTVKINASQDGINTTGSTTFNPSTKVNIQAATGGGNYAAINAHGVITFNKDSMVYAETLSNTSTSVFNLTGGPSSKLVLNSPKYIDFRQQNLKNGHIVKGYGNAAESVQSRVEINNVPKLYTWLGEGVSWSATPNNEFNNIAAGRIPLVNVVGSKVVGFYSGTPSGIEGFSLFDYSRISTVAENTIARPTLDAVYTTTKTVTGTGVPGNEIVLTLPDGKIVRTTVGTDGKWSIAVPAGTVLVKDKSITVYQTNGVTDSLTATTKIVEDLQVPVAPTVDKAKAGDTTLTGKGEPNAEITVTLPDNTKVTGKVEADGTFKITVPALTADTELKVTQTGPNGKPSDPTVVKVASNEKPVITATDKTINVGDTFNPLTGVTATDKEDIDLTSSIKVVKNTVDTTKVGTYSVEYSVTDSDKNTTTKTITVTVTQADLVQTTINALTTDSVSASGKAEPNAAIVVKAGSTTIATGTVGSDGNYSLTIPKQAVETVVTATATKNGKTSNASTTVTQEAAEKSVKDLFNNGDVTGTIKDTTDQAAIDKAQKDVDAVKDPTKKAELQKKSR</sequence>
<gene>
    <name evidence="4" type="ORF">PCORN_18926</name>
</gene>
<feature type="region of interest" description="Disordered" evidence="1">
    <location>
        <begin position="1218"/>
        <end position="1238"/>
    </location>
</feature>
<dbReference type="InterPro" id="IPR041498">
    <property type="entry name" value="Big_6"/>
</dbReference>
<dbReference type="Pfam" id="PF16403">
    <property type="entry name" value="Bact_surface_Ig-like"/>
    <property type="match status" value="1"/>
</dbReference>
<evidence type="ECO:0000259" key="2">
    <source>
        <dbReference type="Pfam" id="PF16403"/>
    </source>
</evidence>
<dbReference type="OrthoDB" id="2358134at2"/>
<evidence type="ECO:0000256" key="1">
    <source>
        <dbReference type="SAM" id="MobiDB-lite"/>
    </source>
</evidence>
<organism evidence="4 5">
    <name type="scientific">Listeria cornellensis FSL F6-0969</name>
    <dbReference type="NCBI Taxonomy" id="1265820"/>
    <lineage>
        <taxon>Bacteria</taxon>
        <taxon>Bacillati</taxon>
        <taxon>Bacillota</taxon>
        <taxon>Bacilli</taxon>
        <taxon>Bacillales</taxon>
        <taxon>Listeriaceae</taxon>
        <taxon>Listeria</taxon>
    </lineage>
</organism>
<comment type="caution">
    <text evidence="4">The sequence shown here is derived from an EMBL/GenBank/DDBJ whole genome shotgun (WGS) entry which is preliminary data.</text>
</comment>
<name>W7BGR5_9LIST</name>
<dbReference type="EMBL" id="AODE01000058">
    <property type="protein sequence ID" value="EUJ24005.1"/>
    <property type="molecule type" value="Genomic_DNA"/>
</dbReference>
<proteinExistence type="predicted"/>
<dbReference type="PATRIC" id="fig|1265820.5.peg.3726"/>
<accession>W7BGR5</accession>
<dbReference type="STRING" id="1265820.PCORN_18926"/>
<feature type="domain" description="Bacterial Ig" evidence="3">
    <location>
        <begin position="948"/>
        <end position="1025"/>
    </location>
</feature>
<dbReference type="InterPro" id="IPR032179">
    <property type="entry name" value="Cry22Aa_Ig-like"/>
</dbReference>
<dbReference type="RefSeq" id="WP_036082662.1">
    <property type="nucleotide sequence ID" value="NZ_AODE01000058.1"/>
</dbReference>
<reference evidence="4 5" key="1">
    <citation type="journal article" date="2014" name="Int. J. Syst. Evol. Microbiol.">
        <title>Listeria floridensis sp. nov., Listeria aquatica sp. nov., Listeria cornellensis sp. nov., Listeria riparia sp. nov. and Listeria grandensis sp. nov., from agricultural and natural environments.</title>
        <authorList>
            <person name="den Bakker H.C."/>
            <person name="Warchocki S."/>
            <person name="Wright E.M."/>
            <person name="Allred A.F."/>
            <person name="Ahlstrom C."/>
            <person name="Manuel C.S."/>
            <person name="Stasiewicz M.J."/>
            <person name="Burrell A."/>
            <person name="Roof S."/>
            <person name="Strawn L."/>
            <person name="Fortes E.D."/>
            <person name="Nightingale K.K."/>
            <person name="Kephart D."/>
            <person name="Wiedmann M."/>
        </authorList>
    </citation>
    <scope>NUCLEOTIDE SEQUENCE [LARGE SCALE GENOMIC DNA]</scope>
    <source>
        <strain evidence="5">FSL F6-969</strain>
    </source>
</reference>
<protein>
    <submittedName>
        <fullName evidence="4">Uncharacterized protein</fullName>
    </submittedName>
</protein>
<feature type="domain" description="Bacterial Ig" evidence="3">
    <location>
        <begin position="1112"/>
        <end position="1183"/>
    </location>
</feature>
<evidence type="ECO:0000313" key="5">
    <source>
        <dbReference type="Proteomes" id="UP000019254"/>
    </source>
</evidence>
<evidence type="ECO:0000259" key="3">
    <source>
        <dbReference type="Pfam" id="PF17936"/>
    </source>
</evidence>
<evidence type="ECO:0000313" key="4">
    <source>
        <dbReference type="EMBL" id="EUJ24005.1"/>
    </source>
</evidence>
<keyword evidence="5" id="KW-1185">Reference proteome</keyword>
<dbReference type="InterPro" id="IPR013783">
    <property type="entry name" value="Ig-like_fold"/>
</dbReference>
<dbReference type="Pfam" id="PF17936">
    <property type="entry name" value="Big_6"/>
    <property type="match status" value="2"/>
</dbReference>
<dbReference type="Gene3D" id="2.60.40.10">
    <property type="entry name" value="Immunoglobulins"/>
    <property type="match status" value="4"/>
</dbReference>
<feature type="domain" description="Pesticidal crystal protein Cry22Aa Ig-like" evidence="2">
    <location>
        <begin position="1036"/>
        <end position="1103"/>
    </location>
</feature>
<dbReference type="AlphaFoldDB" id="W7BGR5"/>